<dbReference type="SMART" id="SM00345">
    <property type="entry name" value="HTH_GNTR"/>
    <property type="match status" value="1"/>
</dbReference>
<feature type="domain" description="HTH gntR-type" evidence="4">
    <location>
        <begin position="9"/>
        <end position="75"/>
    </location>
</feature>
<dbReference type="Pfam" id="PF00392">
    <property type="entry name" value="GntR"/>
    <property type="match status" value="1"/>
</dbReference>
<dbReference type="SUPFAM" id="SSF64288">
    <property type="entry name" value="Chorismate lyase-like"/>
    <property type="match status" value="1"/>
</dbReference>
<keyword evidence="1" id="KW-0805">Transcription regulation</keyword>
<reference evidence="5 6" key="1">
    <citation type="submission" date="2021-01" db="EMBL/GenBank/DDBJ databases">
        <title>Whole genome shotgun sequence of Planotetraspora kaengkrachanensis NBRC 104272.</title>
        <authorList>
            <person name="Komaki H."/>
            <person name="Tamura T."/>
        </authorList>
    </citation>
    <scope>NUCLEOTIDE SEQUENCE [LARGE SCALE GENOMIC DNA]</scope>
    <source>
        <strain evidence="5 6">NBRC 104272</strain>
    </source>
</reference>
<dbReference type="Gene3D" id="1.10.10.10">
    <property type="entry name" value="Winged helix-like DNA-binding domain superfamily/Winged helix DNA-binding domain"/>
    <property type="match status" value="1"/>
</dbReference>
<dbReference type="RefSeq" id="WP_203882052.1">
    <property type="nucleotide sequence ID" value="NZ_BAABHH010000007.1"/>
</dbReference>
<evidence type="ECO:0000256" key="3">
    <source>
        <dbReference type="ARBA" id="ARBA00023163"/>
    </source>
</evidence>
<dbReference type="InterPro" id="IPR000524">
    <property type="entry name" value="Tscrpt_reg_HTH_GntR"/>
</dbReference>
<accession>A0A8J3LSZ9</accession>
<proteinExistence type="predicted"/>
<dbReference type="GO" id="GO:0003700">
    <property type="term" value="F:DNA-binding transcription factor activity"/>
    <property type="evidence" value="ECO:0007669"/>
    <property type="project" value="InterPro"/>
</dbReference>
<dbReference type="SMART" id="SM00866">
    <property type="entry name" value="UTRA"/>
    <property type="match status" value="1"/>
</dbReference>
<evidence type="ECO:0000256" key="2">
    <source>
        <dbReference type="ARBA" id="ARBA00023125"/>
    </source>
</evidence>
<dbReference type="CDD" id="cd07377">
    <property type="entry name" value="WHTH_GntR"/>
    <property type="match status" value="1"/>
</dbReference>
<dbReference type="InterPro" id="IPR011663">
    <property type="entry name" value="UTRA"/>
</dbReference>
<dbReference type="PRINTS" id="PR00035">
    <property type="entry name" value="HTHGNTR"/>
</dbReference>
<dbReference type="Pfam" id="PF07702">
    <property type="entry name" value="UTRA"/>
    <property type="match status" value="1"/>
</dbReference>
<dbReference type="GO" id="GO:0003677">
    <property type="term" value="F:DNA binding"/>
    <property type="evidence" value="ECO:0007669"/>
    <property type="project" value="UniProtKB-KW"/>
</dbReference>
<evidence type="ECO:0000313" key="5">
    <source>
        <dbReference type="EMBL" id="GIG78563.1"/>
    </source>
</evidence>
<evidence type="ECO:0000313" key="6">
    <source>
        <dbReference type="Proteomes" id="UP000630097"/>
    </source>
</evidence>
<dbReference type="EMBL" id="BONV01000005">
    <property type="protein sequence ID" value="GIG78563.1"/>
    <property type="molecule type" value="Genomic_DNA"/>
</dbReference>
<dbReference type="PROSITE" id="PS50949">
    <property type="entry name" value="HTH_GNTR"/>
    <property type="match status" value="1"/>
</dbReference>
<dbReference type="InterPro" id="IPR050679">
    <property type="entry name" value="Bact_HTH_transcr_reg"/>
</dbReference>
<dbReference type="PANTHER" id="PTHR44846">
    <property type="entry name" value="MANNOSYL-D-GLYCERATE TRANSPORT/METABOLISM SYSTEM REPRESSOR MNGR-RELATED"/>
    <property type="match status" value="1"/>
</dbReference>
<comment type="caution">
    <text evidence="5">The sequence shown here is derived from an EMBL/GenBank/DDBJ whole genome shotgun (WGS) entry which is preliminary data.</text>
</comment>
<protein>
    <submittedName>
        <fullName evidence="5">HTH-type transcriptional repressor YvoA</fullName>
    </submittedName>
</protein>
<organism evidence="5 6">
    <name type="scientific">Planotetraspora kaengkrachanensis</name>
    <dbReference type="NCBI Taxonomy" id="575193"/>
    <lineage>
        <taxon>Bacteria</taxon>
        <taxon>Bacillati</taxon>
        <taxon>Actinomycetota</taxon>
        <taxon>Actinomycetes</taxon>
        <taxon>Streptosporangiales</taxon>
        <taxon>Streptosporangiaceae</taxon>
        <taxon>Planotetraspora</taxon>
    </lineage>
</organism>
<keyword evidence="6" id="KW-1185">Reference proteome</keyword>
<keyword evidence="2" id="KW-0238">DNA-binding</keyword>
<gene>
    <name evidence="5" type="primary">yvoA</name>
    <name evidence="5" type="ORF">Pka01_16900</name>
</gene>
<dbReference type="InterPro" id="IPR028978">
    <property type="entry name" value="Chorismate_lyase_/UTRA_dom_sf"/>
</dbReference>
<name>A0A8J3LSZ9_9ACTN</name>
<dbReference type="AlphaFoldDB" id="A0A8J3LSZ9"/>
<sequence length="250" mass="27714">MNNQDESHEARYQEIERWLRDLVLRGAPGDALPSESDLAQRFGVSRMTARQAMQNLAQEGLISRRRGAGSYIAQRPLHRRESTLMSFTDDMRRRGVVASSQLLDARLRSATAGEIEALRLPEASRVVAISRIRLADGVPLAVEHVALPAECAGVLAEDLESGSLHEYLHRRGWTPALARSWIGARVATPAEVRMLDMTSRGALLVERRIIYDQDHRPFEHTETAYVAERYVIDATFAATGSGTLTAATPT</sequence>
<evidence type="ECO:0000259" key="4">
    <source>
        <dbReference type="PROSITE" id="PS50949"/>
    </source>
</evidence>
<dbReference type="InterPro" id="IPR036390">
    <property type="entry name" value="WH_DNA-bd_sf"/>
</dbReference>
<dbReference type="Gene3D" id="3.40.1410.10">
    <property type="entry name" value="Chorismate lyase-like"/>
    <property type="match status" value="1"/>
</dbReference>
<dbReference type="SUPFAM" id="SSF46785">
    <property type="entry name" value="Winged helix' DNA-binding domain"/>
    <property type="match status" value="1"/>
</dbReference>
<dbReference type="InterPro" id="IPR036388">
    <property type="entry name" value="WH-like_DNA-bd_sf"/>
</dbReference>
<evidence type="ECO:0000256" key="1">
    <source>
        <dbReference type="ARBA" id="ARBA00023015"/>
    </source>
</evidence>
<dbReference type="Proteomes" id="UP000630097">
    <property type="component" value="Unassembled WGS sequence"/>
</dbReference>
<keyword evidence="3" id="KW-0804">Transcription</keyword>